<dbReference type="EC" id="3.1.3.27" evidence="3"/>
<dbReference type="CDD" id="cd03392">
    <property type="entry name" value="PAP2_like_2"/>
    <property type="match status" value="1"/>
</dbReference>
<dbReference type="Pfam" id="PF01569">
    <property type="entry name" value="PAP2"/>
    <property type="match status" value="1"/>
</dbReference>
<dbReference type="SUPFAM" id="SSF48317">
    <property type="entry name" value="Acid phosphatase/Vanadium-dependent haloperoxidase"/>
    <property type="match status" value="1"/>
</dbReference>
<dbReference type="AlphaFoldDB" id="I2C6J4"/>
<dbReference type="EMBL" id="CP003332">
    <property type="protein sequence ID" value="AFJ62268.1"/>
    <property type="molecule type" value="Genomic_DNA"/>
</dbReference>
<feature type="transmembrane region" description="Helical" evidence="1">
    <location>
        <begin position="53"/>
        <end position="78"/>
    </location>
</feature>
<evidence type="ECO:0000313" key="4">
    <source>
        <dbReference type="Proteomes" id="UP000002878"/>
    </source>
</evidence>
<feature type="domain" description="Phosphatidic acid phosphatase type 2/haloperoxidase" evidence="2">
    <location>
        <begin position="85"/>
        <end position="198"/>
    </location>
</feature>
<keyword evidence="1" id="KW-1133">Transmembrane helix</keyword>
<keyword evidence="1" id="KW-0812">Transmembrane</keyword>
<dbReference type="Proteomes" id="UP000002878">
    <property type="component" value="Chromosome"/>
</dbReference>
<evidence type="ECO:0000256" key="1">
    <source>
        <dbReference type="SAM" id="Phobius"/>
    </source>
</evidence>
<dbReference type="Gene3D" id="1.20.144.10">
    <property type="entry name" value="Phosphatidic acid phosphatase type 2/haloperoxidase"/>
    <property type="match status" value="2"/>
</dbReference>
<protein>
    <submittedName>
        <fullName evidence="3">Phosphatidylglycerophosphatase</fullName>
        <ecNumber evidence="3">3.1.3.27</ecNumber>
    </submittedName>
</protein>
<reference evidence="3 4" key="1">
    <citation type="journal article" date="2012" name="J. Biotechnol.">
        <title>Genome sequence of the plant growth promoting strain Bacillus amyloliquefaciens subsp. plantarum B9601-Y2 and expression of mersacidin and other secondary metabolites.</title>
        <authorList>
            <person name="He P."/>
            <person name="Hao K."/>
            <person name="Blom J."/>
            <person name="Ruckert C."/>
            <person name="Vater J."/>
            <person name="Mao Z."/>
            <person name="Wu Y."/>
            <person name="Hou M."/>
            <person name="He P."/>
            <person name="He Y."/>
            <person name="Borriss R."/>
        </authorList>
    </citation>
    <scope>NUCLEOTIDE SEQUENCE [LARGE SCALE GENOMIC DNA]</scope>
    <source>
        <strain evidence="3">Y2</strain>
    </source>
</reference>
<feature type="transmembrane region" description="Helical" evidence="1">
    <location>
        <begin position="156"/>
        <end position="177"/>
    </location>
</feature>
<accession>I2C6J4</accession>
<organism evidence="3 4">
    <name type="scientific">Bacillus amyloliquefaciens (strain Y2)</name>
    <name type="common">Bacillus amyloliquefaciens subsp. plantarum (strain B9601-Y2)</name>
    <dbReference type="NCBI Taxonomy" id="1155777"/>
    <lineage>
        <taxon>Bacteria</taxon>
        <taxon>Bacillati</taxon>
        <taxon>Bacillota</taxon>
        <taxon>Bacilli</taxon>
        <taxon>Bacillales</taxon>
        <taxon>Bacillaceae</taxon>
        <taxon>Bacillus</taxon>
        <taxon>Bacillus amyloliquefaciens group</taxon>
    </lineage>
</organism>
<dbReference type="PANTHER" id="PTHR14969:SF13">
    <property type="entry name" value="AT30094P"/>
    <property type="match status" value="1"/>
</dbReference>
<gene>
    <name evidence="3" type="primary">yodM</name>
    <name evidence="3" type="ORF">MUS_2323</name>
</gene>
<feature type="transmembrane region" description="Helical" evidence="1">
    <location>
        <begin position="122"/>
        <end position="144"/>
    </location>
</feature>
<dbReference type="InterPro" id="IPR036938">
    <property type="entry name" value="PAP2/HPO_sf"/>
</dbReference>
<keyword evidence="1" id="KW-0472">Membrane</keyword>
<sequence length="210" mass="23740">MKHGGKTLYKPASLFALFILLAAAIRIEAVRAFDERVIEAAVRIRSAWLNELMLWITELGTTAVLLPLLLLTGAALYMYKKTPDVVFLPLLFLIERIVNIKIKELIERARPAFEPLVHETSYSFPSGHSMNSAVMYPVIAYFLIKHVPFFTKRKRAVTVFTGVLVILIGLSRIYLGAHFPTDVLAGFSLGLCLVSLFALFDEKYHPFRQK</sequence>
<name>I2C6J4_BACAY</name>
<dbReference type="GO" id="GO:0008962">
    <property type="term" value="F:phosphatidylglycerophosphatase activity"/>
    <property type="evidence" value="ECO:0007669"/>
    <property type="project" value="UniProtKB-EC"/>
</dbReference>
<dbReference type="InterPro" id="IPR000326">
    <property type="entry name" value="PAP2/HPO"/>
</dbReference>
<dbReference type="SMART" id="SM00014">
    <property type="entry name" value="acidPPc"/>
    <property type="match status" value="1"/>
</dbReference>
<dbReference type="PANTHER" id="PTHR14969">
    <property type="entry name" value="SPHINGOSINE-1-PHOSPHATE PHOSPHOHYDROLASE"/>
    <property type="match status" value="1"/>
</dbReference>
<dbReference type="PATRIC" id="fig|1126211.3.peg.2222"/>
<evidence type="ECO:0000313" key="3">
    <source>
        <dbReference type="EMBL" id="AFJ62268.1"/>
    </source>
</evidence>
<feature type="transmembrane region" description="Helical" evidence="1">
    <location>
        <begin position="183"/>
        <end position="200"/>
    </location>
</feature>
<proteinExistence type="predicted"/>
<evidence type="ECO:0000259" key="2">
    <source>
        <dbReference type="SMART" id="SM00014"/>
    </source>
</evidence>
<dbReference type="HOGENOM" id="CLU_072573_3_3_9"/>
<dbReference type="KEGG" id="bqy:MUS_2323"/>
<keyword evidence="3" id="KW-0378">Hydrolase</keyword>